<dbReference type="InterPro" id="IPR049725">
    <property type="entry name" value="STM3845-like"/>
</dbReference>
<accession>A0ABS6NWE4</accession>
<dbReference type="Proteomes" id="UP001048976">
    <property type="component" value="Unassembled WGS sequence"/>
</dbReference>
<organism evidence="1 2">
    <name type="scientific">Pseudomonas azadiae</name>
    <dbReference type="NCBI Taxonomy" id="2843612"/>
    <lineage>
        <taxon>Bacteria</taxon>
        <taxon>Pseudomonadati</taxon>
        <taxon>Pseudomonadota</taxon>
        <taxon>Gammaproteobacteria</taxon>
        <taxon>Pseudomonadales</taxon>
        <taxon>Pseudomonadaceae</taxon>
        <taxon>Pseudomonas</taxon>
    </lineage>
</organism>
<dbReference type="EMBL" id="JAHSTY010000001">
    <property type="protein sequence ID" value="MBV4452536.1"/>
    <property type="molecule type" value="Genomic_DNA"/>
</dbReference>
<sequence>MKVTLRFDDKRVESLAQVSLENSRVILTKPILFLCGGQVDVTAAEPLSVRGALVEYLHSARCDLVDGITLAEDFKDWIHGAIYKDLLAFESDIAHISSLIVIILESAGALAELGVFVKNKTLRNKIIVFVSQEHYEEDSFIKLGPLRYLQGIKESSVCAYPWDQDNLKKSLSSSLQEMREDILNALANQGSTEAFNRENEGHVSFVVYEIIKTFRALKLSEIESYLKTINLDVARDKLKRLIFLLEKFKLVSSSKRGHIDYYYALSDIVKIEFAGRFDQVGAKLAAQQFYATNEGELKRINVIKGAYAVPVGALPVIAGGAA</sequence>
<protein>
    <submittedName>
        <fullName evidence="1">Retron St85 family effector protein</fullName>
    </submittedName>
</protein>
<evidence type="ECO:0000313" key="2">
    <source>
        <dbReference type="Proteomes" id="UP001048976"/>
    </source>
</evidence>
<evidence type="ECO:0000313" key="1">
    <source>
        <dbReference type="EMBL" id="MBV4452536.1"/>
    </source>
</evidence>
<dbReference type="NCBIfam" id="NF038232">
    <property type="entry name" value="STM3845_fam"/>
    <property type="match status" value="1"/>
</dbReference>
<proteinExistence type="predicted"/>
<comment type="caution">
    <text evidence="1">The sequence shown here is derived from an EMBL/GenBank/DDBJ whole genome shotgun (WGS) entry which is preliminary data.</text>
</comment>
<name>A0ABS6NWE4_9PSED</name>
<reference evidence="1" key="1">
    <citation type="submission" date="2021-06" db="EMBL/GenBank/DDBJ databases">
        <title>Updating the genus Pseudomonas: Description of 43 new species and partition of the Pseudomonas putida group.</title>
        <authorList>
            <person name="Girard L."/>
            <person name="Lood C."/>
            <person name="Vandamme P."/>
            <person name="Rokni-Zadeh H."/>
            <person name="Van Noort V."/>
            <person name="Hofte M."/>
            <person name="Lavigne R."/>
            <person name="De Mot R."/>
        </authorList>
    </citation>
    <scope>NUCLEOTIDE SEQUENCE</scope>
    <source>
        <strain evidence="1">SWRI103</strain>
    </source>
</reference>
<keyword evidence="2" id="KW-1185">Reference proteome</keyword>
<gene>
    <name evidence="1" type="ORF">KVG91_07970</name>
</gene>